<sequence>MVKPDGVDNEAIQQLIDKFLNKGTLEEAKGEIVNKEAHQLINSSTYWSDDNLAPQHSIKDEAQAQAWLNGYTAELQKVLHQVAVAGWNYFTSASPSPSNI</sequence>
<organism evidence="1 2">
    <name type="scientific">Ditylenchus dipsaci</name>
    <dbReference type="NCBI Taxonomy" id="166011"/>
    <lineage>
        <taxon>Eukaryota</taxon>
        <taxon>Metazoa</taxon>
        <taxon>Ecdysozoa</taxon>
        <taxon>Nematoda</taxon>
        <taxon>Chromadorea</taxon>
        <taxon>Rhabditida</taxon>
        <taxon>Tylenchina</taxon>
        <taxon>Tylenchomorpha</taxon>
        <taxon>Sphaerularioidea</taxon>
        <taxon>Anguinidae</taxon>
        <taxon>Anguininae</taxon>
        <taxon>Ditylenchus</taxon>
    </lineage>
</organism>
<evidence type="ECO:0000313" key="2">
    <source>
        <dbReference type="WBParaSite" id="jg5092"/>
    </source>
</evidence>
<protein>
    <submittedName>
        <fullName evidence="2">Uncharacterized protein</fullName>
    </submittedName>
</protein>
<keyword evidence="1" id="KW-1185">Reference proteome</keyword>
<dbReference type="AlphaFoldDB" id="A0A915ED59"/>
<reference evidence="2" key="1">
    <citation type="submission" date="2022-11" db="UniProtKB">
        <authorList>
            <consortium name="WormBaseParasite"/>
        </authorList>
    </citation>
    <scope>IDENTIFICATION</scope>
</reference>
<dbReference type="Proteomes" id="UP000887574">
    <property type="component" value="Unplaced"/>
</dbReference>
<dbReference type="WBParaSite" id="jg5092">
    <property type="protein sequence ID" value="jg5092"/>
    <property type="gene ID" value="jg5092"/>
</dbReference>
<proteinExistence type="predicted"/>
<name>A0A915ED59_9BILA</name>
<accession>A0A915ED59</accession>
<evidence type="ECO:0000313" key="1">
    <source>
        <dbReference type="Proteomes" id="UP000887574"/>
    </source>
</evidence>